<evidence type="ECO:0000313" key="3">
    <source>
        <dbReference type="EMBL" id="AWB06602.1"/>
    </source>
</evidence>
<dbReference type="InterPro" id="IPR053728">
    <property type="entry name" value="Alginate_Permeability_Chnl"/>
</dbReference>
<dbReference type="Gene3D" id="2.40.160.100">
    <property type="match status" value="1"/>
</dbReference>
<dbReference type="Proteomes" id="UP000077405">
    <property type="component" value="Plasmid pYZ1"/>
</dbReference>
<dbReference type="KEGG" id="ahu:A6A40_16105"/>
<dbReference type="InterPro" id="IPR025388">
    <property type="entry name" value="Alginate_export_dom"/>
</dbReference>
<gene>
    <name evidence="3" type="ORF">A6A40_16105</name>
</gene>
<sequence length="473" mass="51779">MTRKNESRSKFFTLLLLSSSLLFCGKAAFAADPAAAPKGPAPIQFIRYEDDLSWYADPKNRELFIDKLKYIPISDSGYISFGGDLRTQYENYTPPNFGMRNLGRNEWLATRALFHVDIKSGFGPRAYIEFGREEIAGKKGPFTPNDESNLDLQQGFIDLPVAVGGGTVTARIGRQEFFLGSGLFQSLAEGANIRNAFDAAHVLFKYGNVEGRAFYGHPLRQSTYAFEDAPNLDLDHYGLYTTVKSVLPGLNVDGYFFGYDRKGNRFNQGTADEERRTVGTRLWGRSGPWDYSGDFAYQFGSFGSGTISAWGSMLSGGYSFSGTPMAPRLSVTAIAASGDRDPAKRTLNTFNPMFSLSPLLSESNSFVPMNLISVYPKVTVRPLDGLSISAGVNAMWRQSKGDGVYTVPTVLVARGSASSSSYVGATAEFAALWNVNHFVTVNAAYTHFKAGDALKEAGGKNFDYTRAGLLLHF</sequence>
<keyword evidence="3" id="KW-0614">Plasmid</keyword>
<feature type="chain" id="PRO_5015328268" description="Alginate export domain-containing protein" evidence="1">
    <location>
        <begin position="31"/>
        <end position="473"/>
    </location>
</feature>
<keyword evidence="1" id="KW-0732">Signal</keyword>
<accession>A0A2R4VQ95</accession>
<dbReference type="OrthoDB" id="311329at2"/>
<dbReference type="AlphaFoldDB" id="A0A2R4VQ95"/>
<evidence type="ECO:0000259" key="2">
    <source>
        <dbReference type="Pfam" id="PF13372"/>
    </source>
</evidence>
<protein>
    <recommendedName>
        <fullName evidence="2">Alginate export domain-containing protein</fullName>
    </recommendedName>
</protein>
<feature type="signal peptide" evidence="1">
    <location>
        <begin position="1"/>
        <end position="30"/>
    </location>
</feature>
<dbReference type="RefSeq" id="WP_108546912.1">
    <property type="nucleotide sequence ID" value="NZ_CP028902.1"/>
</dbReference>
<dbReference type="EMBL" id="CP028902">
    <property type="protein sequence ID" value="AWB06602.1"/>
    <property type="molecule type" value="Genomic_DNA"/>
</dbReference>
<name>A0A2R4VQ95_9PROT</name>
<organism evidence="3 4">
    <name type="scientific">Azospirillum humicireducens</name>
    <dbReference type="NCBI Taxonomy" id="1226968"/>
    <lineage>
        <taxon>Bacteria</taxon>
        <taxon>Pseudomonadati</taxon>
        <taxon>Pseudomonadota</taxon>
        <taxon>Alphaproteobacteria</taxon>
        <taxon>Rhodospirillales</taxon>
        <taxon>Azospirillaceae</taxon>
        <taxon>Azospirillum</taxon>
    </lineage>
</organism>
<reference evidence="3 4" key="1">
    <citation type="submission" date="2018-04" db="EMBL/GenBank/DDBJ databases">
        <title>Complete genome sequence of the nitrogen-fixing bacterium Azospirillum humicireducens type strain SgZ-5.</title>
        <authorList>
            <person name="Yu Z."/>
        </authorList>
    </citation>
    <scope>NUCLEOTIDE SEQUENCE [LARGE SCALE GENOMIC DNA]</scope>
    <source>
        <strain evidence="3 4">SgZ-5</strain>
        <plasmid evidence="3 4">pYZ1</plasmid>
    </source>
</reference>
<dbReference type="Pfam" id="PF13372">
    <property type="entry name" value="Alginate_exp"/>
    <property type="match status" value="1"/>
</dbReference>
<keyword evidence="4" id="KW-1185">Reference proteome</keyword>
<proteinExistence type="predicted"/>
<evidence type="ECO:0000313" key="4">
    <source>
        <dbReference type="Proteomes" id="UP000077405"/>
    </source>
</evidence>
<evidence type="ECO:0000256" key="1">
    <source>
        <dbReference type="SAM" id="SignalP"/>
    </source>
</evidence>
<feature type="domain" description="Alginate export" evidence="2">
    <location>
        <begin position="78"/>
        <end position="464"/>
    </location>
</feature>
<geneLocation type="plasmid" evidence="3 4">
    <name>pYZ1</name>
</geneLocation>